<feature type="compositionally biased region" description="Basic and acidic residues" evidence="1">
    <location>
        <begin position="125"/>
        <end position="137"/>
    </location>
</feature>
<reference evidence="2" key="1">
    <citation type="journal article" date="2023" name="Mol. Phylogenet. Evol.">
        <title>Genome-scale phylogeny and comparative genomics of the fungal order Sordariales.</title>
        <authorList>
            <person name="Hensen N."/>
            <person name="Bonometti L."/>
            <person name="Westerberg I."/>
            <person name="Brannstrom I.O."/>
            <person name="Guillou S."/>
            <person name="Cros-Aarteil S."/>
            <person name="Calhoun S."/>
            <person name="Haridas S."/>
            <person name="Kuo A."/>
            <person name="Mondo S."/>
            <person name="Pangilinan J."/>
            <person name="Riley R."/>
            <person name="LaButti K."/>
            <person name="Andreopoulos B."/>
            <person name="Lipzen A."/>
            <person name="Chen C."/>
            <person name="Yan M."/>
            <person name="Daum C."/>
            <person name="Ng V."/>
            <person name="Clum A."/>
            <person name="Steindorff A."/>
            <person name="Ohm R.A."/>
            <person name="Martin F."/>
            <person name="Silar P."/>
            <person name="Natvig D.O."/>
            <person name="Lalanne C."/>
            <person name="Gautier V."/>
            <person name="Ament-Velasquez S.L."/>
            <person name="Kruys A."/>
            <person name="Hutchinson M.I."/>
            <person name="Powell A.J."/>
            <person name="Barry K."/>
            <person name="Miller A.N."/>
            <person name="Grigoriev I.V."/>
            <person name="Debuchy R."/>
            <person name="Gladieux P."/>
            <person name="Hiltunen Thoren M."/>
            <person name="Johannesson H."/>
        </authorList>
    </citation>
    <scope>NUCLEOTIDE SEQUENCE</scope>
    <source>
        <strain evidence="2">CBS 532.94</strain>
    </source>
</reference>
<reference evidence="2" key="2">
    <citation type="submission" date="2023-05" db="EMBL/GenBank/DDBJ databases">
        <authorList>
            <consortium name="Lawrence Berkeley National Laboratory"/>
            <person name="Steindorff A."/>
            <person name="Hensen N."/>
            <person name="Bonometti L."/>
            <person name="Westerberg I."/>
            <person name="Brannstrom I.O."/>
            <person name="Guillou S."/>
            <person name="Cros-Aarteil S."/>
            <person name="Calhoun S."/>
            <person name="Haridas S."/>
            <person name="Kuo A."/>
            <person name="Mondo S."/>
            <person name="Pangilinan J."/>
            <person name="Riley R."/>
            <person name="Labutti K."/>
            <person name="Andreopoulos B."/>
            <person name="Lipzen A."/>
            <person name="Chen C."/>
            <person name="Yanf M."/>
            <person name="Daum C."/>
            <person name="Ng V."/>
            <person name="Clum A."/>
            <person name="Ohm R."/>
            <person name="Martin F."/>
            <person name="Silar P."/>
            <person name="Natvig D."/>
            <person name="Lalanne C."/>
            <person name="Gautier V."/>
            <person name="Ament-Velasquez S.L."/>
            <person name="Kruys A."/>
            <person name="Hutchinson M.I."/>
            <person name="Powell A.J."/>
            <person name="Barry K."/>
            <person name="Miller A.N."/>
            <person name="Grigoriev I.V."/>
            <person name="Debuchy R."/>
            <person name="Gladieux P."/>
            <person name="Thoren M.H."/>
            <person name="Johannesson H."/>
        </authorList>
    </citation>
    <scope>NUCLEOTIDE SEQUENCE</scope>
    <source>
        <strain evidence="2">CBS 532.94</strain>
    </source>
</reference>
<comment type="caution">
    <text evidence="2">The sequence shown here is derived from an EMBL/GenBank/DDBJ whole genome shotgun (WGS) entry which is preliminary data.</text>
</comment>
<evidence type="ECO:0000313" key="2">
    <source>
        <dbReference type="EMBL" id="KAK4233742.1"/>
    </source>
</evidence>
<name>A0AAN7C2C3_9PEZI</name>
<accession>A0AAN7C2C3</accession>
<feature type="region of interest" description="Disordered" evidence="1">
    <location>
        <begin position="113"/>
        <end position="137"/>
    </location>
</feature>
<organism evidence="2 3">
    <name type="scientific">Achaetomium macrosporum</name>
    <dbReference type="NCBI Taxonomy" id="79813"/>
    <lineage>
        <taxon>Eukaryota</taxon>
        <taxon>Fungi</taxon>
        <taxon>Dikarya</taxon>
        <taxon>Ascomycota</taxon>
        <taxon>Pezizomycotina</taxon>
        <taxon>Sordariomycetes</taxon>
        <taxon>Sordariomycetidae</taxon>
        <taxon>Sordariales</taxon>
        <taxon>Chaetomiaceae</taxon>
        <taxon>Achaetomium</taxon>
    </lineage>
</organism>
<dbReference type="AlphaFoldDB" id="A0AAN7C2C3"/>
<sequence length="307" mass="35297">MEPYQDIRGKGLVKLDQDLGALAENPELLERARLRFTKSPPFRFYDSSSEISLSAVIRTQEELRRDEKGREVERLQSKARVDWIPTGQQRPSLERLAEEKVKMRWIEQGIWRDDTSPKQPTAAAKTKEMGQDQREREASRPFYQFVYQVSKEREWIEEEEEEEEGTIEVTTRVPAPCPANPFSYGARETPAVPEGRVKATWVKWGIWDAIWGVLPGMTWKHERPFEEVLQEELDNDAAQAEDSGIGNAESFMARASPAARNRCRFRAYHVGRAKPCYNQKAEHPRFCPAETGTGGQQPVAGRWTAQF</sequence>
<dbReference type="EMBL" id="MU860486">
    <property type="protein sequence ID" value="KAK4233742.1"/>
    <property type="molecule type" value="Genomic_DNA"/>
</dbReference>
<evidence type="ECO:0000313" key="3">
    <source>
        <dbReference type="Proteomes" id="UP001303760"/>
    </source>
</evidence>
<gene>
    <name evidence="2" type="ORF">C8A03DRAFT_38533</name>
</gene>
<proteinExistence type="predicted"/>
<protein>
    <submittedName>
        <fullName evidence="2">Uncharacterized protein</fullName>
    </submittedName>
</protein>
<dbReference type="Proteomes" id="UP001303760">
    <property type="component" value="Unassembled WGS sequence"/>
</dbReference>
<evidence type="ECO:0000256" key="1">
    <source>
        <dbReference type="SAM" id="MobiDB-lite"/>
    </source>
</evidence>
<keyword evidence="3" id="KW-1185">Reference proteome</keyword>